<keyword evidence="2" id="KW-0614">Plasmid</keyword>
<proteinExistence type="predicted"/>
<dbReference type="PANTHER" id="PTHR43884:SF12">
    <property type="entry name" value="ISOVALERYL-COA DEHYDROGENASE, MITOCHONDRIAL-RELATED"/>
    <property type="match status" value="1"/>
</dbReference>
<dbReference type="InterPro" id="IPR046373">
    <property type="entry name" value="Acyl-CoA_Oxase/DH_mid-dom_sf"/>
</dbReference>
<dbReference type="EMBL" id="CP032331">
    <property type="protein sequence ID" value="QCO03696.1"/>
    <property type="molecule type" value="Genomic_DNA"/>
</dbReference>
<dbReference type="SUPFAM" id="SSF56645">
    <property type="entry name" value="Acyl-CoA dehydrogenase NM domain-like"/>
    <property type="match status" value="1"/>
</dbReference>
<accession>A0A4D8Q553</accession>
<dbReference type="InterPro" id="IPR013786">
    <property type="entry name" value="AcylCoA_DH/ox_N"/>
</dbReference>
<dbReference type="Gene3D" id="2.40.110.10">
    <property type="entry name" value="Butyryl-CoA Dehydrogenase, subunit A, domain 2"/>
    <property type="match status" value="1"/>
</dbReference>
<dbReference type="PANTHER" id="PTHR43884">
    <property type="entry name" value="ACYL-COA DEHYDROGENASE"/>
    <property type="match status" value="1"/>
</dbReference>
<dbReference type="Pfam" id="PF02771">
    <property type="entry name" value="Acyl-CoA_dh_N"/>
    <property type="match status" value="1"/>
</dbReference>
<evidence type="ECO:0000313" key="3">
    <source>
        <dbReference type="Proteomes" id="UP000298596"/>
    </source>
</evidence>
<geneLocation type="plasmid" evidence="2">
    <name>p1</name>
</geneLocation>
<feature type="domain" description="Acyl-CoA dehydrogenase/oxidase N-terminal" evidence="1">
    <location>
        <begin position="14"/>
        <end position="112"/>
    </location>
</feature>
<dbReference type="SUPFAM" id="SSF47203">
    <property type="entry name" value="Acyl-CoA dehydrogenase C-terminal domain-like"/>
    <property type="match status" value="1"/>
</dbReference>
<evidence type="ECO:0000313" key="2">
    <source>
        <dbReference type="EMBL" id="QCO03696.1"/>
    </source>
</evidence>
<dbReference type="Gene3D" id="1.10.540.10">
    <property type="entry name" value="Acyl-CoA dehydrogenase/oxidase, N-terminal domain"/>
    <property type="match status" value="1"/>
</dbReference>
<evidence type="ECO:0000259" key="1">
    <source>
        <dbReference type="Pfam" id="PF02771"/>
    </source>
</evidence>
<dbReference type="Gene3D" id="1.20.140.10">
    <property type="entry name" value="Butyryl-CoA Dehydrogenase, subunit A, domain 3"/>
    <property type="match status" value="1"/>
</dbReference>
<dbReference type="Proteomes" id="UP000298596">
    <property type="component" value="Plasmid p1"/>
</dbReference>
<dbReference type="InterPro" id="IPR009100">
    <property type="entry name" value="AcylCoA_DH/oxidase_NM_dom_sf"/>
</dbReference>
<dbReference type="InterPro" id="IPR037069">
    <property type="entry name" value="AcylCoA_DH/ox_N_sf"/>
</dbReference>
<organism evidence="2 3">
    <name type="scientific">Azospirillum brasilense</name>
    <dbReference type="NCBI Taxonomy" id="192"/>
    <lineage>
        <taxon>Bacteria</taxon>
        <taxon>Pseudomonadati</taxon>
        <taxon>Pseudomonadota</taxon>
        <taxon>Alphaproteobacteria</taxon>
        <taxon>Rhodospirillales</taxon>
        <taxon>Azospirillaceae</taxon>
        <taxon>Azospirillum</taxon>
    </lineage>
</organism>
<reference evidence="2 3" key="1">
    <citation type="submission" date="2018-09" db="EMBL/GenBank/DDBJ databases">
        <title>Whole genome based analysis of evolution and adaptive divergence in Indian and Brazilian strains of Azospirillum brasilense.</title>
        <authorList>
            <person name="Singh C."/>
            <person name="Tripathi A.K."/>
        </authorList>
    </citation>
    <scope>NUCLEOTIDE SEQUENCE [LARGE SCALE GENOMIC DNA]</scope>
    <source>
        <strain evidence="2 3">MTCC4036</strain>
        <plasmid evidence="2 3">p1</plasmid>
    </source>
</reference>
<gene>
    <name evidence="2" type="ORF">D3867_16875</name>
</gene>
<protein>
    <submittedName>
        <fullName evidence="2">Acyl-CoA dehydrogenase</fullName>
    </submittedName>
</protein>
<name>A0A4D8Q553_AZOBR</name>
<dbReference type="InterPro" id="IPR036250">
    <property type="entry name" value="AcylCo_DH-like_C"/>
</dbReference>
<sequence>MVERAPRDPADWSSLRDLVRSDLEPLVGAIDQDGLYPEAVLRRFGEAGLFAHHVTGEAGGGLWNAIAGMAVVGEACLSTAFAVWCQDACAWYLSNSANTALRDSLLPEVAAGRQLGGTGLSNPMKAYAGIDTVRLTGERVSGGYVVTGVLPWVSNLGDGHVFGAIFSVPGRTGNVMALLRCGQEGVSIAQRSHFCALEGTRTVAVMVKRAFIADEQILADPAEPFLVAITPGFILLQAGMALGLIRGAVAAMREADASHGAINAYLPERPDLFEKALATLEATVAELAATPHRNGPDYMRPLLEARLAAADWSLRAANAAMLHAGARGYLRDATAQRRLREAYFVAIVTPSIKHLRKELSEIEQGRGCMRLWKSIAAAG</sequence>
<dbReference type="GO" id="GO:0050660">
    <property type="term" value="F:flavin adenine dinucleotide binding"/>
    <property type="evidence" value="ECO:0007669"/>
    <property type="project" value="InterPro"/>
</dbReference>
<dbReference type="GO" id="GO:0003995">
    <property type="term" value="F:acyl-CoA dehydrogenase activity"/>
    <property type="evidence" value="ECO:0007669"/>
    <property type="project" value="TreeGrafter"/>
</dbReference>
<dbReference type="AlphaFoldDB" id="A0A4D8Q553"/>